<dbReference type="KEGG" id="mey:TM49_15900"/>
<evidence type="ECO:0000313" key="8">
    <source>
        <dbReference type="Proteomes" id="UP000032611"/>
    </source>
</evidence>
<dbReference type="GO" id="GO:0008932">
    <property type="term" value="F:lytic endotransglycosylase activity"/>
    <property type="evidence" value="ECO:0007669"/>
    <property type="project" value="UniProtKB-UniRule"/>
</dbReference>
<sequence length="310" mass="32575">MKEFRFSASVAMLTVTALLTACATTGDASDKTEEDAKEIAAVKPVSDPLAYQKIGKPYEVKGKWYTPKAVDSYSKTGQASWYGPRFNGGSTASGETYDMNHLSAAHKTLPLPSYVRVTNLDNDSSVIVRVNDRGPFVSGRIIDLSKKAAEMLDMTGAGVANVRVDYVGPAPQKANDMDYLLASYEKDTPAVPDGVDPGRFGEGAIQVASAAPAEKPVQATETAAPVEVAATEVKVPIPVKAPGGMTTATETIEVASAEIKTELPVASDVPLAMVESRNAVENSAAIKAANAIIASNDSLFPTNAPIPLKR</sequence>
<dbReference type="SUPFAM" id="SSF50685">
    <property type="entry name" value="Barwin-like endoglucanases"/>
    <property type="match status" value="1"/>
</dbReference>
<proteinExistence type="inferred from homology"/>
<dbReference type="OrthoDB" id="9779128at2"/>
<name>A0A0D5LSQ5_MAREN</name>
<dbReference type="GO" id="GO:0071555">
    <property type="term" value="P:cell wall organization"/>
    <property type="evidence" value="ECO:0007669"/>
    <property type="project" value="UniProtKB-KW"/>
</dbReference>
<keyword evidence="3" id="KW-1003">Cell membrane</keyword>
<dbReference type="AlphaFoldDB" id="A0A0D5LSQ5"/>
<dbReference type="PANTHER" id="PTHR34183">
    <property type="entry name" value="ENDOLYTIC PEPTIDOGLYCAN TRANSGLYCOSYLASE RLPA"/>
    <property type="match status" value="1"/>
</dbReference>
<evidence type="ECO:0000313" key="7">
    <source>
        <dbReference type="EMBL" id="AJY46817.1"/>
    </source>
</evidence>
<dbReference type="HOGENOM" id="CLU_042923_3_2_5"/>
<dbReference type="EC" id="4.2.2.-" evidence="3"/>
<dbReference type="RefSeq" id="WP_045682704.1">
    <property type="nucleotide sequence ID" value="NZ_CP010803.1"/>
</dbReference>
<evidence type="ECO:0000256" key="3">
    <source>
        <dbReference type="HAMAP-Rule" id="MF_02071"/>
    </source>
</evidence>
<dbReference type="Proteomes" id="UP000032611">
    <property type="component" value="Chromosome"/>
</dbReference>
<gene>
    <name evidence="3" type="primary">rlpA</name>
    <name evidence="7" type="ORF">TM49_15900</name>
</gene>
<dbReference type="NCBIfam" id="TIGR00413">
    <property type="entry name" value="rlpA"/>
    <property type="match status" value="1"/>
</dbReference>
<dbReference type="EMBL" id="CP010803">
    <property type="protein sequence ID" value="AJY46817.1"/>
    <property type="molecule type" value="Genomic_DNA"/>
</dbReference>
<dbReference type="InterPro" id="IPR036908">
    <property type="entry name" value="RlpA-like_sf"/>
</dbReference>
<dbReference type="Gene3D" id="2.40.40.10">
    <property type="entry name" value="RlpA-like domain"/>
    <property type="match status" value="1"/>
</dbReference>
<dbReference type="PROSITE" id="PS51257">
    <property type="entry name" value="PROKAR_LIPOPROTEIN"/>
    <property type="match status" value="1"/>
</dbReference>
<feature type="chain" id="PRO_5009983250" description="Endolytic peptidoglycan transglycosylase RlpA" evidence="5">
    <location>
        <begin position="24"/>
        <end position="310"/>
    </location>
</feature>
<dbReference type="CDD" id="cd22268">
    <property type="entry name" value="DPBB_RlpA-like"/>
    <property type="match status" value="1"/>
</dbReference>
<dbReference type="InterPro" id="IPR009009">
    <property type="entry name" value="RlpA-like_DPBB"/>
</dbReference>
<comment type="function">
    <text evidence="3">Lytic transglycosylase with a strong preference for naked glycan strands that lack stem peptides.</text>
</comment>
<feature type="signal peptide" evidence="5">
    <location>
        <begin position="1"/>
        <end position="23"/>
    </location>
</feature>
<evidence type="ECO:0000256" key="2">
    <source>
        <dbReference type="ARBA" id="ARBA00023316"/>
    </source>
</evidence>
<dbReference type="Pfam" id="PF03330">
    <property type="entry name" value="DPBB_1"/>
    <property type="match status" value="1"/>
</dbReference>
<evidence type="ECO:0000256" key="4">
    <source>
        <dbReference type="RuleBase" id="RU003495"/>
    </source>
</evidence>
<dbReference type="GO" id="GO:0000270">
    <property type="term" value="P:peptidoglycan metabolic process"/>
    <property type="evidence" value="ECO:0007669"/>
    <property type="project" value="UniProtKB-UniRule"/>
</dbReference>
<dbReference type="HAMAP" id="MF_02071">
    <property type="entry name" value="RlpA"/>
    <property type="match status" value="1"/>
</dbReference>
<accession>A0A0D5LSQ5</accession>
<keyword evidence="3" id="KW-0472">Membrane</keyword>
<reference evidence="7 8" key="1">
    <citation type="journal article" date="2015" name="Genome Announc.">
        <title>Complete genome sequence of Martelella endophytica YC6887, which has antifungal activity associated with a halophyte.</title>
        <authorList>
            <person name="Khan A."/>
            <person name="Khan H."/>
            <person name="Chung E.J."/>
            <person name="Hossain M.T."/>
            <person name="Chung Y.R."/>
        </authorList>
    </citation>
    <scope>NUCLEOTIDE SEQUENCE [LARGE SCALE GENOMIC DNA]</scope>
    <source>
        <strain evidence="7">YC6887</strain>
    </source>
</reference>
<evidence type="ECO:0000259" key="6">
    <source>
        <dbReference type="Pfam" id="PF03330"/>
    </source>
</evidence>
<evidence type="ECO:0000256" key="1">
    <source>
        <dbReference type="ARBA" id="ARBA00023239"/>
    </source>
</evidence>
<keyword evidence="1 3" id="KW-0456">Lyase</keyword>
<organism evidence="7 8">
    <name type="scientific">Martelella endophytica</name>
    <dbReference type="NCBI Taxonomy" id="1486262"/>
    <lineage>
        <taxon>Bacteria</taxon>
        <taxon>Pseudomonadati</taxon>
        <taxon>Pseudomonadota</taxon>
        <taxon>Alphaproteobacteria</taxon>
        <taxon>Hyphomicrobiales</taxon>
        <taxon>Aurantimonadaceae</taxon>
        <taxon>Martelella</taxon>
    </lineage>
</organism>
<feature type="domain" description="RlpA-like protein double-psi beta-barrel" evidence="6">
    <location>
        <begin position="75"/>
        <end position="164"/>
    </location>
</feature>
<keyword evidence="3" id="KW-0449">Lipoprotein</keyword>
<comment type="similarity">
    <text evidence="3 4">Belongs to the RlpA family.</text>
</comment>
<dbReference type="PANTHER" id="PTHR34183:SF1">
    <property type="entry name" value="ENDOLYTIC PEPTIDOGLYCAN TRANSGLYCOSYLASE RLPA"/>
    <property type="match status" value="1"/>
</dbReference>
<dbReference type="STRING" id="1486262.TM49_15900"/>
<dbReference type="PATRIC" id="fig|1486262.3.peg.3284"/>
<keyword evidence="5" id="KW-0732">Signal</keyword>
<dbReference type="InterPro" id="IPR012997">
    <property type="entry name" value="RplA"/>
</dbReference>
<comment type="subcellular location">
    <subcellularLocation>
        <location evidence="3">Cell membrane</location>
        <topology evidence="3">Lipid-anchor</topology>
    </subcellularLocation>
</comment>
<keyword evidence="8" id="KW-1185">Reference proteome</keyword>
<keyword evidence="3" id="KW-0564">Palmitate</keyword>
<protein>
    <recommendedName>
        <fullName evidence="3">Endolytic peptidoglycan transglycosylase RlpA</fullName>
        <ecNumber evidence="3">4.2.2.-</ecNumber>
    </recommendedName>
</protein>
<dbReference type="GO" id="GO:0005886">
    <property type="term" value="C:plasma membrane"/>
    <property type="evidence" value="ECO:0007669"/>
    <property type="project" value="UniProtKB-SubCell"/>
</dbReference>
<keyword evidence="2 3" id="KW-0961">Cell wall biogenesis/degradation</keyword>
<dbReference type="InterPro" id="IPR034718">
    <property type="entry name" value="RlpA"/>
</dbReference>
<evidence type="ECO:0000256" key="5">
    <source>
        <dbReference type="SAM" id="SignalP"/>
    </source>
</evidence>